<dbReference type="RefSeq" id="WP_279952193.1">
    <property type="nucleotide sequence ID" value="NZ_BAABEN010000050.1"/>
</dbReference>
<name>A0ABW7HZK2_9ACTN</name>
<dbReference type="SUPFAM" id="SSF111069">
    <property type="entry name" value="Hypothetical protein yfbM"/>
    <property type="match status" value="1"/>
</dbReference>
<sequence>MGIHCEYVRLSPAELRRSLDDPTWAQKHLDELGDAWADGDPLPPEKAPFLSIEKAWHKLHHLLAAHGGMPVDIVHGGAELVLEEEMAYGPARYLNSQDVAQAAGFLAATPFGELAPHYDLAAMRRAEIYLLPESDTGVPSDLETLRRRYQELTRFFRAAATAGDAVVLMLA</sequence>
<gene>
    <name evidence="1" type="ORF">ACG5V6_24250</name>
</gene>
<organism evidence="1 2">
    <name type="scientific">Streptomyces chitinivorans</name>
    <dbReference type="NCBI Taxonomy" id="1257027"/>
    <lineage>
        <taxon>Bacteria</taxon>
        <taxon>Bacillati</taxon>
        <taxon>Actinomycetota</taxon>
        <taxon>Actinomycetes</taxon>
        <taxon>Kitasatosporales</taxon>
        <taxon>Streptomycetaceae</taxon>
        <taxon>Streptomyces</taxon>
    </lineage>
</organism>
<reference evidence="1 2" key="1">
    <citation type="submission" date="2024-10" db="EMBL/GenBank/DDBJ databases">
        <authorList>
            <person name="Cho J.-C."/>
        </authorList>
    </citation>
    <scope>NUCLEOTIDE SEQUENCE [LARGE SCALE GENOMIC DNA]</scope>
    <source>
        <strain evidence="1 2">KCTC29696</strain>
    </source>
</reference>
<dbReference type="Gene3D" id="3.40.1760.10">
    <property type="entry name" value="YfbM-like super family"/>
    <property type="match status" value="1"/>
</dbReference>
<dbReference type="EMBL" id="JBIHMK010000128">
    <property type="protein sequence ID" value="MFH0251315.1"/>
    <property type="molecule type" value="Genomic_DNA"/>
</dbReference>
<protein>
    <submittedName>
        <fullName evidence="1">YfbM family protein</fullName>
    </submittedName>
</protein>
<evidence type="ECO:0000313" key="1">
    <source>
        <dbReference type="EMBL" id="MFH0251315.1"/>
    </source>
</evidence>
<comment type="caution">
    <text evidence="1">The sequence shown here is derived from an EMBL/GenBank/DDBJ whole genome shotgun (WGS) entry which is preliminary data.</text>
</comment>
<accession>A0ABW7HZK2</accession>
<dbReference type="Proteomes" id="UP001607069">
    <property type="component" value="Unassembled WGS sequence"/>
</dbReference>
<proteinExistence type="predicted"/>
<dbReference type="Pfam" id="PF08974">
    <property type="entry name" value="DUF1877"/>
    <property type="match status" value="1"/>
</dbReference>
<dbReference type="InterPro" id="IPR015068">
    <property type="entry name" value="DUF1877"/>
</dbReference>
<keyword evidence="2" id="KW-1185">Reference proteome</keyword>
<evidence type="ECO:0000313" key="2">
    <source>
        <dbReference type="Proteomes" id="UP001607069"/>
    </source>
</evidence>
<dbReference type="InterPro" id="IPR035944">
    <property type="entry name" value="YfbM-like_sf"/>
</dbReference>